<name>A0ABY6Z7A2_9BACL</name>
<evidence type="ECO:0000256" key="3">
    <source>
        <dbReference type="HAMAP-Rule" id="MF_01400"/>
    </source>
</evidence>
<dbReference type="NCBIfam" id="TIGR00357">
    <property type="entry name" value="peptide-methionine (R)-S-oxide reductase MsrB"/>
    <property type="match status" value="1"/>
</dbReference>
<proteinExistence type="inferred from homology"/>
<dbReference type="PROSITE" id="PS51790">
    <property type="entry name" value="MSRB"/>
    <property type="match status" value="1"/>
</dbReference>
<reference evidence="5" key="1">
    <citation type="submission" date="2022-08" db="EMBL/GenBank/DDBJ databases">
        <title>Alicyclobacillus dauci DSM2870, complete genome.</title>
        <authorList>
            <person name="Wang Q."/>
            <person name="Cai R."/>
            <person name="Wang Z."/>
        </authorList>
    </citation>
    <scope>NUCLEOTIDE SEQUENCE</scope>
    <source>
        <strain evidence="5">DSM 28700</strain>
    </source>
</reference>
<dbReference type="PANTHER" id="PTHR10173:SF59">
    <property type="entry name" value="PEPTIDE METHIONINE SULFOXIDE REDUCTASE MSRA_MSRB"/>
    <property type="match status" value="1"/>
</dbReference>
<dbReference type="HAMAP" id="MF_01400">
    <property type="entry name" value="MsrB"/>
    <property type="match status" value="1"/>
</dbReference>
<evidence type="ECO:0000256" key="2">
    <source>
        <dbReference type="ARBA" id="ARBA00048488"/>
    </source>
</evidence>
<comment type="similarity">
    <text evidence="3">Belongs to the MsrB Met sulfoxide reductase family.</text>
</comment>
<evidence type="ECO:0000313" key="6">
    <source>
        <dbReference type="Proteomes" id="UP001164803"/>
    </source>
</evidence>
<dbReference type="RefSeq" id="WP_268045597.1">
    <property type="nucleotide sequence ID" value="NZ_CP104064.1"/>
</dbReference>
<organism evidence="5 6">
    <name type="scientific">Alicyclobacillus dauci</name>
    <dbReference type="NCBI Taxonomy" id="1475485"/>
    <lineage>
        <taxon>Bacteria</taxon>
        <taxon>Bacillati</taxon>
        <taxon>Bacillota</taxon>
        <taxon>Bacilli</taxon>
        <taxon>Bacillales</taxon>
        <taxon>Alicyclobacillaceae</taxon>
        <taxon>Alicyclobacillus</taxon>
    </lineage>
</organism>
<dbReference type="Gene3D" id="2.170.150.20">
    <property type="entry name" value="Peptide methionine sulfoxide reductase"/>
    <property type="match status" value="1"/>
</dbReference>
<comment type="catalytic activity">
    <reaction evidence="2 3">
        <text>L-methionyl-[protein] + [thioredoxin]-disulfide + H2O = L-methionyl-(R)-S-oxide-[protein] + [thioredoxin]-dithiol</text>
        <dbReference type="Rhea" id="RHEA:24164"/>
        <dbReference type="Rhea" id="RHEA-COMP:10698"/>
        <dbReference type="Rhea" id="RHEA-COMP:10700"/>
        <dbReference type="Rhea" id="RHEA-COMP:12313"/>
        <dbReference type="Rhea" id="RHEA-COMP:12314"/>
        <dbReference type="ChEBI" id="CHEBI:15377"/>
        <dbReference type="ChEBI" id="CHEBI:16044"/>
        <dbReference type="ChEBI" id="CHEBI:29950"/>
        <dbReference type="ChEBI" id="CHEBI:45764"/>
        <dbReference type="ChEBI" id="CHEBI:50058"/>
        <dbReference type="EC" id="1.8.4.12"/>
    </reaction>
</comment>
<dbReference type="InterPro" id="IPR011057">
    <property type="entry name" value="Mss4-like_sf"/>
</dbReference>
<evidence type="ECO:0000313" key="5">
    <source>
        <dbReference type="EMBL" id="WAH38051.1"/>
    </source>
</evidence>
<evidence type="ECO:0000256" key="1">
    <source>
        <dbReference type="ARBA" id="ARBA00023002"/>
    </source>
</evidence>
<dbReference type="SUPFAM" id="SSF51316">
    <property type="entry name" value="Mss4-like"/>
    <property type="match status" value="1"/>
</dbReference>
<dbReference type="Pfam" id="PF01641">
    <property type="entry name" value="SelR"/>
    <property type="match status" value="1"/>
</dbReference>
<gene>
    <name evidence="3 5" type="primary">msrB</name>
    <name evidence="5" type="ORF">NZD86_06060</name>
</gene>
<keyword evidence="1 3" id="KW-0560">Oxidoreductase</keyword>
<sequence>MQNKEDLKKKLTPIQYEVTQHSATEPPFHNEYWDNDKDGIYVDVVSGEPLFSSLDKYDAGCGWPSFTKPLDKDRILEKQDYTHGMIRTEVRSENSDSHLGHVFPDGPVQTGGLRYCINSAALRFVPKEDLEREGYGEYLKLFGDQK</sequence>
<dbReference type="EMBL" id="CP104064">
    <property type="protein sequence ID" value="WAH38051.1"/>
    <property type="molecule type" value="Genomic_DNA"/>
</dbReference>
<dbReference type="InterPro" id="IPR002579">
    <property type="entry name" value="Met_Sox_Rdtase_MsrB_dom"/>
</dbReference>
<feature type="domain" description="MsrB" evidence="4">
    <location>
        <begin position="4"/>
        <end position="127"/>
    </location>
</feature>
<dbReference type="EC" id="1.8.4.12" evidence="3"/>
<protein>
    <recommendedName>
        <fullName evidence="3">Peptide methionine sulfoxide reductase MsrB</fullName>
        <ecNumber evidence="3">1.8.4.12</ecNumber>
    </recommendedName>
    <alternativeName>
        <fullName evidence="3">Peptide-methionine (R)-S-oxide reductase</fullName>
    </alternativeName>
</protein>
<dbReference type="Proteomes" id="UP001164803">
    <property type="component" value="Chromosome"/>
</dbReference>
<keyword evidence="6" id="KW-1185">Reference proteome</keyword>
<dbReference type="GO" id="GO:0033743">
    <property type="term" value="F:peptide-methionine (R)-S-oxide reductase activity"/>
    <property type="evidence" value="ECO:0007669"/>
    <property type="project" value="UniProtKB-EC"/>
</dbReference>
<feature type="active site" description="Nucleophile" evidence="3">
    <location>
        <position position="116"/>
    </location>
</feature>
<dbReference type="InterPro" id="IPR028427">
    <property type="entry name" value="Met_Sox_Rdtase_MsrB"/>
</dbReference>
<accession>A0ABY6Z7A2</accession>
<comment type="caution">
    <text evidence="3">Lacks conserved residue(s) required for the propagation of feature annotation.</text>
</comment>
<dbReference type="PANTHER" id="PTHR10173">
    <property type="entry name" value="METHIONINE SULFOXIDE REDUCTASE"/>
    <property type="match status" value="1"/>
</dbReference>
<evidence type="ECO:0000259" key="4">
    <source>
        <dbReference type="PROSITE" id="PS51790"/>
    </source>
</evidence>